<dbReference type="Pfam" id="PF08449">
    <property type="entry name" value="UAA"/>
    <property type="match status" value="1"/>
</dbReference>
<gene>
    <name evidence="9" type="ORF">MICPUN_98853</name>
</gene>
<dbReference type="KEGG" id="mis:MICPUN_98853"/>
<reference evidence="9 10" key="1">
    <citation type="journal article" date="2009" name="Science">
        <title>Green evolution and dynamic adaptations revealed by genomes of the marine picoeukaryotes Micromonas.</title>
        <authorList>
            <person name="Worden A.Z."/>
            <person name="Lee J.H."/>
            <person name="Mock T."/>
            <person name="Rouze P."/>
            <person name="Simmons M.P."/>
            <person name="Aerts A.L."/>
            <person name="Allen A.E."/>
            <person name="Cuvelier M.L."/>
            <person name="Derelle E."/>
            <person name="Everett M.V."/>
            <person name="Foulon E."/>
            <person name="Grimwood J."/>
            <person name="Gundlach H."/>
            <person name="Henrissat B."/>
            <person name="Napoli C."/>
            <person name="McDonald S.M."/>
            <person name="Parker M.S."/>
            <person name="Rombauts S."/>
            <person name="Salamov A."/>
            <person name="Von Dassow P."/>
            <person name="Badger J.H."/>
            <person name="Coutinho P.M."/>
            <person name="Demir E."/>
            <person name="Dubchak I."/>
            <person name="Gentemann C."/>
            <person name="Eikrem W."/>
            <person name="Gready J.E."/>
            <person name="John U."/>
            <person name="Lanier W."/>
            <person name="Lindquist E.A."/>
            <person name="Lucas S."/>
            <person name="Mayer K.F."/>
            <person name="Moreau H."/>
            <person name="Not F."/>
            <person name="Otillar R."/>
            <person name="Panaud O."/>
            <person name="Pangilinan J."/>
            <person name="Paulsen I."/>
            <person name="Piegu B."/>
            <person name="Poliakov A."/>
            <person name="Robbens S."/>
            <person name="Schmutz J."/>
            <person name="Toulza E."/>
            <person name="Wyss T."/>
            <person name="Zelensky A."/>
            <person name="Zhou K."/>
            <person name="Armbrust E.V."/>
            <person name="Bhattacharya D."/>
            <person name="Goodenough U.W."/>
            <person name="Van de Peer Y."/>
            <person name="Grigoriev I.V."/>
        </authorList>
    </citation>
    <scope>NUCLEOTIDE SEQUENCE [LARGE SCALE GENOMIC DNA]</scope>
    <source>
        <strain evidence="10">RCC299 / NOUM17</strain>
    </source>
</reference>
<dbReference type="EMBL" id="CP001323">
    <property type="protein sequence ID" value="ACO61400.1"/>
    <property type="molecule type" value="Genomic_DNA"/>
</dbReference>
<evidence type="ECO:0000256" key="6">
    <source>
        <dbReference type="ARBA" id="ARBA00023136"/>
    </source>
</evidence>
<keyword evidence="3" id="KW-0813">Transport</keyword>
<evidence type="ECO:0000313" key="9">
    <source>
        <dbReference type="EMBL" id="ACO61400.1"/>
    </source>
</evidence>
<evidence type="ECO:0000256" key="4">
    <source>
        <dbReference type="ARBA" id="ARBA00022692"/>
    </source>
</evidence>
<dbReference type="AlphaFoldDB" id="C1DYC1"/>
<name>C1DYC1_MICCC</name>
<keyword evidence="6 8" id="KW-0472">Membrane</keyword>
<proteinExistence type="inferred from homology"/>
<feature type="transmembrane region" description="Helical" evidence="8">
    <location>
        <begin position="75"/>
        <end position="92"/>
    </location>
</feature>
<dbReference type="GO" id="GO:0005789">
    <property type="term" value="C:endoplasmic reticulum membrane"/>
    <property type="evidence" value="ECO:0007669"/>
    <property type="project" value="TreeGrafter"/>
</dbReference>
<evidence type="ECO:0000256" key="5">
    <source>
        <dbReference type="ARBA" id="ARBA00022989"/>
    </source>
</evidence>
<dbReference type="GeneID" id="8241335"/>
<keyword evidence="4 8" id="KW-0812">Transmembrane</keyword>
<dbReference type="GO" id="GO:0005459">
    <property type="term" value="F:UDP-galactose transmembrane transporter activity"/>
    <property type="evidence" value="ECO:0007669"/>
    <property type="project" value="TreeGrafter"/>
</dbReference>
<feature type="transmembrane region" description="Helical" evidence="8">
    <location>
        <begin position="226"/>
        <end position="245"/>
    </location>
</feature>
<dbReference type="eggNOG" id="KOG1581">
    <property type="taxonomic scope" value="Eukaryota"/>
</dbReference>
<evidence type="ECO:0000313" key="10">
    <source>
        <dbReference type="Proteomes" id="UP000002009"/>
    </source>
</evidence>
<dbReference type="Proteomes" id="UP000002009">
    <property type="component" value="Chromosome 2"/>
</dbReference>
<dbReference type="GO" id="GO:0000139">
    <property type="term" value="C:Golgi membrane"/>
    <property type="evidence" value="ECO:0007669"/>
    <property type="project" value="TreeGrafter"/>
</dbReference>
<dbReference type="RefSeq" id="XP_002500142.1">
    <property type="nucleotide sequence ID" value="XM_002500096.1"/>
</dbReference>
<dbReference type="GO" id="GO:0005460">
    <property type="term" value="F:UDP-glucose transmembrane transporter activity"/>
    <property type="evidence" value="ECO:0007669"/>
    <property type="project" value="TreeGrafter"/>
</dbReference>
<evidence type="ECO:0000256" key="8">
    <source>
        <dbReference type="SAM" id="Phobius"/>
    </source>
</evidence>
<dbReference type="InterPro" id="IPR013657">
    <property type="entry name" value="SCL35B1-4/HUT1"/>
</dbReference>
<organism evidence="9 10">
    <name type="scientific">Micromonas commoda (strain RCC299 / NOUM17 / CCMP2709)</name>
    <name type="common">Picoplanktonic green alga</name>
    <dbReference type="NCBI Taxonomy" id="296587"/>
    <lineage>
        <taxon>Eukaryota</taxon>
        <taxon>Viridiplantae</taxon>
        <taxon>Chlorophyta</taxon>
        <taxon>Mamiellophyceae</taxon>
        <taxon>Mamiellales</taxon>
        <taxon>Mamiellaceae</taxon>
        <taxon>Micromonas</taxon>
    </lineage>
</organism>
<comment type="similarity">
    <text evidence="2">Belongs to the nucleotide-sugar transporter family. UDP-galactose:UMP antiporter (TC 2.A.7.11) subfamily.</text>
</comment>
<evidence type="ECO:0000256" key="7">
    <source>
        <dbReference type="SAM" id="MobiDB-lite"/>
    </source>
</evidence>
<evidence type="ECO:0000256" key="1">
    <source>
        <dbReference type="ARBA" id="ARBA00004141"/>
    </source>
</evidence>
<feature type="transmembrane region" description="Helical" evidence="8">
    <location>
        <begin position="305"/>
        <end position="327"/>
    </location>
</feature>
<feature type="transmembrane region" description="Helical" evidence="8">
    <location>
        <begin position="272"/>
        <end position="293"/>
    </location>
</feature>
<sequence length="393" mass="41652">MTKLPAASGRRARASIINRDVFPHAEGARVTPTYMASERATRATARSIKMGASASKPATTATGGPSSGKHKEAKLALAVGGIFFAFSTFAVMQEDVYATKHGPKGEKFTHTFLVLLVERAVNTAVGALGCAAFGRTGIDVPIREILVSGVSQMLAMATGNEALRYVSFATQVLGKSCKMVPVMIGGVAAGRKYPTSQYLQVLVVTLGVVVFNMGKSKPKSAADNSAFGLGLIALSLGADFVTAMLQDHVKAATRRRNPRVTNAKTSMFESMAWTNAGGFVAALLTCLATGQLADGIEFTRRHPAVANAIGAYALSSVVGQLFVYFTITEFDSLVLSTVTTTRKIFSTVYSALRKPENALNTTQWGGCGLVFAALGYELLEKYLRRGGKRVKKA</sequence>
<keyword evidence="5 8" id="KW-1133">Transmembrane helix</keyword>
<dbReference type="OrthoDB" id="1601at2759"/>
<feature type="region of interest" description="Disordered" evidence="7">
    <location>
        <begin position="47"/>
        <end position="69"/>
    </location>
</feature>
<keyword evidence="10" id="KW-1185">Reference proteome</keyword>
<dbReference type="PANTHER" id="PTHR10778">
    <property type="entry name" value="SOLUTE CARRIER FAMILY 35 MEMBER B"/>
    <property type="match status" value="1"/>
</dbReference>
<feature type="transmembrane region" description="Helical" evidence="8">
    <location>
        <begin position="197"/>
        <end position="214"/>
    </location>
</feature>
<feature type="transmembrane region" description="Helical" evidence="8">
    <location>
        <begin position="362"/>
        <end position="379"/>
    </location>
</feature>
<dbReference type="InParanoid" id="C1DYC1"/>
<dbReference type="OMA" id="TECEASH"/>
<comment type="subcellular location">
    <subcellularLocation>
        <location evidence="1">Membrane</location>
        <topology evidence="1">Multi-pass membrane protein</topology>
    </subcellularLocation>
</comment>
<dbReference type="PANTHER" id="PTHR10778:SF18">
    <property type="entry name" value="SUGAR PHOSPHATE TRANSPORTER DOMAIN-CONTAINING PROTEIN"/>
    <property type="match status" value="1"/>
</dbReference>
<protein>
    <submittedName>
        <fullName evidence="9">Drug/Metabolite transporter superfamily</fullName>
    </submittedName>
</protein>
<evidence type="ECO:0000256" key="3">
    <source>
        <dbReference type="ARBA" id="ARBA00022448"/>
    </source>
</evidence>
<evidence type="ECO:0000256" key="2">
    <source>
        <dbReference type="ARBA" id="ARBA00008349"/>
    </source>
</evidence>
<accession>C1DYC1</accession>